<organism evidence="1 2">
    <name type="scientific">Acinetobacter puyangensis</name>
    <dbReference type="NCBI Taxonomy" id="1096779"/>
    <lineage>
        <taxon>Bacteria</taxon>
        <taxon>Pseudomonadati</taxon>
        <taxon>Pseudomonadota</taxon>
        <taxon>Gammaproteobacteria</taxon>
        <taxon>Moraxellales</taxon>
        <taxon>Moraxellaceae</taxon>
        <taxon>Acinetobacter</taxon>
    </lineage>
</organism>
<gene>
    <name evidence="1" type="ORF">SAMN05421731_1041</name>
</gene>
<sequence length="267" mass="30323">MMNNSPVSDELTLIIDNIPIIVRIPNRKIHGLFLHLHALGQTKEQTKPILDRICQKGFVAISMDAWQHGERSQETQEQLFTRIFATFYKNMWPILGLTALDVSRVIDWGLAEFGSTLPVNISGLSMGGDIAVTVAGLDTRISNVFAIGSTPDWKRPGMHDAMDAKKLLHPGKPDIYAQFFYNHLDPLTHLNQYEHAPQINFISGELDNHIPIDGVIRFKEKLLIKYPNVGEKVSVTVLPSRWHMDLLNIDVWWPTISELIDRIDKVE</sequence>
<dbReference type="Gene3D" id="3.40.50.1820">
    <property type="entry name" value="alpha/beta hydrolase"/>
    <property type="match status" value="1"/>
</dbReference>
<dbReference type="EMBL" id="OANT01000004">
    <property type="protein sequence ID" value="SNX44650.1"/>
    <property type="molecule type" value="Genomic_DNA"/>
</dbReference>
<name>A0A240E9R6_9GAMM</name>
<accession>A0A240E9R6</accession>
<reference evidence="2" key="1">
    <citation type="submission" date="2016-09" db="EMBL/GenBank/DDBJ databases">
        <authorList>
            <person name="Varghese N."/>
            <person name="Submissions S."/>
        </authorList>
    </citation>
    <scope>NUCLEOTIDE SEQUENCE [LARGE SCALE GENOMIC DNA]</scope>
    <source>
        <strain evidence="2">ANC 4466</strain>
    </source>
</reference>
<evidence type="ECO:0000313" key="1">
    <source>
        <dbReference type="EMBL" id="SNX44650.1"/>
    </source>
</evidence>
<evidence type="ECO:0000313" key="2">
    <source>
        <dbReference type="Proteomes" id="UP000219042"/>
    </source>
</evidence>
<dbReference type="Proteomes" id="UP000219042">
    <property type="component" value="Unassembled WGS sequence"/>
</dbReference>
<keyword evidence="2" id="KW-1185">Reference proteome</keyword>
<dbReference type="SUPFAM" id="SSF53474">
    <property type="entry name" value="alpha/beta-Hydrolases"/>
    <property type="match status" value="1"/>
</dbReference>
<dbReference type="RefSeq" id="WP_097078904.1">
    <property type="nucleotide sequence ID" value="NZ_BAABHT010000009.1"/>
</dbReference>
<protein>
    <submittedName>
        <fullName evidence="1">Uncharacterized protein</fullName>
    </submittedName>
</protein>
<dbReference type="AlphaFoldDB" id="A0A240E9R6"/>
<proteinExistence type="predicted"/>
<dbReference type="InterPro" id="IPR029058">
    <property type="entry name" value="AB_hydrolase_fold"/>
</dbReference>